<comment type="caution">
    <text evidence="1">The sequence shown here is derived from an EMBL/GenBank/DDBJ whole genome shotgun (WGS) entry which is preliminary data.</text>
</comment>
<gene>
    <name evidence="1" type="ORF">HPB49_011956</name>
</gene>
<reference evidence="1" key="1">
    <citation type="submission" date="2020-05" db="EMBL/GenBank/DDBJ databases">
        <title>Large-scale comparative analyses of tick genomes elucidate their genetic diversity and vector capacities.</title>
        <authorList>
            <person name="Jia N."/>
            <person name="Wang J."/>
            <person name="Shi W."/>
            <person name="Du L."/>
            <person name="Sun Y."/>
            <person name="Zhan W."/>
            <person name="Jiang J."/>
            <person name="Wang Q."/>
            <person name="Zhang B."/>
            <person name="Ji P."/>
            <person name="Sakyi L.B."/>
            <person name="Cui X."/>
            <person name="Yuan T."/>
            <person name="Jiang B."/>
            <person name="Yang W."/>
            <person name="Lam T.T.-Y."/>
            <person name="Chang Q."/>
            <person name="Ding S."/>
            <person name="Wang X."/>
            <person name="Zhu J."/>
            <person name="Ruan X."/>
            <person name="Zhao L."/>
            <person name="Wei J."/>
            <person name="Que T."/>
            <person name="Du C."/>
            <person name="Cheng J."/>
            <person name="Dai P."/>
            <person name="Han X."/>
            <person name="Huang E."/>
            <person name="Gao Y."/>
            <person name="Liu J."/>
            <person name="Shao H."/>
            <person name="Ye R."/>
            <person name="Li L."/>
            <person name="Wei W."/>
            <person name="Wang X."/>
            <person name="Wang C."/>
            <person name="Yang T."/>
            <person name="Huo Q."/>
            <person name="Li W."/>
            <person name="Guo W."/>
            <person name="Chen H."/>
            <person name="Zhou L."/>
            <person name="Ni X."/>
            <person name="Tian J."/>
            <person name="Zhou Y."/>
            <person name="Sheng Y."/>
            <person name="Liu T."/>
            <person name="Pan Y."/>
            <person name="Xia L."/>
            <person name="Li J."/>
            <person name="Zhao F."/>
            <person name="Cao W."/>
        </authorList>
    </citation>
    <scope>NUCLEOTIDE SEQUENCE</scope>
    <source>
        <strain evidence="1">Dsil-2018</strain>
    </source>
</reference>
<dbReference type="Proteomes" id="UP000821865">
    <property type="component" value="Chromosome 6"/>
</dbReference>
<name>A0ACB8CKT0_DERSI</name>
<protein>
    <submittedName>
        <fullName evidence="1">Uncharacterized protein</fullName>
    </submittedName>
</protein>
<evidence type="ECO:0000313" key="2">
    <source>
        <dbReference type="Proteomes" id="UP000821865"/>
    </source>
</evidence>
<evidence type="ECO:0000313" key="1">
    <source>
        <dbReference type="EMBL" id="KAH7945528.1"/>
    </source>
</evidence>
<proteinExistence type="predicted"/>
<dbReference type="EMBL" id="CM023475">
    <property type="protein sequence ID" value="KAH7945528.1"/>
    <property type="molecule type" value="Genomic_DNA"/>
</dbReference>
<accession>A0ACB8CKT0</accession>
<keyword evidence="2" id="KW-1185">Reference proteome</keyword>
<organism evidence="1 2">
    <name type="scientific">Dermacentor silvarum</name>
    <name type="common">Tick</name>
    <dbReference type="NCBI Taxonomy" id="543639"/>
    <lineage>
        <taxon>Eukaryota</taxon>
        <taxon>Metazoa</taxon>
        <taxon>Ecdysozoa</taxon>
        <taxon>Arthropoda</taxon>
        <taxon>Chelicerata</taxon>
        <taxon>Arachnida</taxon>
        <taxon>Acari</taxon>
        <taxon>Parasitiformes</taxon>
        <taxon>Ixodida</taxon>
        <taxon>Ixodoidea</taxon>
        <taxon>Ixodidae</taxon>
        <taxon>Rhipicephalinae</taxon>
        <taxon>Dermacentor</taxon>
    </lineage>
</organism>
<sequence>MDRHSPDSPTSDEELHLLRALLCQSVTATTSPASIGQESPAASRSPAQKQGEEGLSAKDAHSPEQRRQPNQAYPMELPGTAASKAVGPQPALIELSSKQSPANERVQHPSPPEEVLNPMGVERNDRPVNEKTLGASRVGASASPLNEKSGRDGCAGTPVKDIGKKNAKSLVFLADRTHPASHSERSPQHEASSHPTRRWTEASGMHLDVGSRSPSSMNDSNFANDPLVKKAKLLRHGVHPGKNDFEALFNENRALLEEVNAMKRQRKPKKSIFKRSVQRLLAAPPKQSAFHGFTRGTAKVGPRPGAQGSSKSLPGRVLPTGGVETASPAVEQTFNWLATSVFIVVVGLFLASAMLVLLLVTLRGPESSFQARVCLTSDCRLHALYLSYRLNSSVRRCDDFEAHVCSAWEPPEGYREVAKTAINEVVVRWLQDLRHLLQESTAGGTARRKALFLLESCMADRNTTPQDARIFRTFMKQLNLYWPHDPPANVSALGVLVHLAFKWQITFWMKLRLVEDPVARHRYRLIFTSGNQDEIVFLDINHKQLLERDAYVQYWKTHYAMLYGAIDVSRGHFVTQMYESATVQSHVIQTLLAVVRKYPKSPISTAVGKLGNYTGGRLSSSQWLQFLREHVNRRFNGTVSEGTEVLVSDPLLLESIGGLFAKYSDAAIIRQMSWEFVQLYALTLDKTPLEITFSGRWYAMPYVSVYCARYVEAVYRPLLASIYVRQHLNVDDRRALDSDMAGLVNAVIEKVNSSSLFEAQGKSDAIEKLRAVSTSIWPSEEYFSDDTLETTYHSLPSARGASFLVNWIASHYAVHVLNGTGLHKATVNLHNMVSFSLLDYDYLTNDVSVAISALTNPVYYPRGARSMFYGGLGFLYTSHVLKAIDETGLKVGANGRVATQSSLLSGEQEKPTRYRHCQDAHPDGFLLWNLGALEIAHDKFLATTAVDGGKVVSRNYSEEQVFFLTVCRILCELPAAQFSLTSCNALLRNSPEFAKAFDCEPGSPMNPKKKCQSLRTLTLPLRDICRIRPTALGTLPEAADAETTPTPQLTPLPQWHPKPPGIILLNHAAMKLITITSVSLGERVYPVMAYVAAPDNSCKGIIAGPDKGTTSAEILYHFNAPGYAARMMAKTNTVLITFTGLRVIIPQLMSLPCENQETTQQGVVPESPPKQCRSNKPSSYNKHRSPTDRVSPTTTTIETQGTRPIREQGKGTDFTAKPKERNRSKSTERGLTPLPAKKPVSTPQTTRTPVGARELIESQSPGTVYWTDTASDQRWPVAVGIDDKPNVTSSVTVLNASLRCLYRAYQRGTNLHHAIHRILTQISVTIAPHRIRLIWTPSHGSLGSNDRAHVAAPVLTCRVDPCSETANPDPESIFTAGLLRTPTLRGCPCRTPSTSQPWQLNPSSPTARDVLPRASSSPLARPAPTLSCPASSQLAGELSDVPPLQCPHGLDHLQPARRAIAVADGISELALAEQLADAFAAPAANPTLGAPAVALHALYAAVFVREADHSSNAQAIATGMYNAVALSLVLYALPLCSLRPSQWQHIDVDHLRVLRMCHSLPRTSRVAETLAETGARPVSLTADLRALDHIERLSRAPGAGPILSCRRELPNRSGPEVSCKLCKLEHADMAHVLWKCTEIRPIYRGDNIEPDLLEERWLSAPTRSDLHDQLWAIQRARAAVERLCITAHNVPVA</sequence>